<reference evidence="3 5" key="1">
    <citation type="submission" date="2018-06" db="EMBL/GenBank/DDBJ databases">
        <authorList>
            <consortium name="Pathogen Informatics"/>
            <person name="Doyle S."/>
        </authorList>
    </citation>
    <scope>NUCLEOTIDE SEQUENCE [LARGE SCALE GENOMIC DNA]</scope>
    <source>
        <strain evidence="3 5">NCTC11343</strain>
    </source>
</reference>
<dbReference type="GeneID" id="97182412"/>
<feature type="signal peptide" evidence="1">
    <location>
        <begin position="1"/>
        <end position="19"/>
    </location>
</feature>
<dbReference type="GO" id="GO:0004553">
    <property type="term" value="F:hydrolase activity, hydrolyzing O-glycosyl compounds"/>
    <property type="evidence" value="ECO:0007669"/>
    <property type="project" value="InterPro"/>
</dbReference>
<dbReference type="Proteomes" id="UP000251241">
    <property type="component" value="Unassembled WGS sequence"/>
</dbReference>
<name>A0A2X2JDE7_SPHMU</name>
<dbReference type="Pfam" id="PF06452">
    <property type="entry name" value="CBM9_1"/>
    <property type="match status" value="1"/>
</dbReference>
<gene>
    <name evidence="3" type="ORF">NCTC11343_03783</name>
    <name evidence="4" type="ORF">SPHINGO8BC_150021</name>
</gene>
<dbReference type="GO" id="GO:0016052">
    <property type="term" value="P:carbohydrate catabolic process"/>
    <property type="evidence" value="ECO:0007669"/>
    <property type="project" value="InterPro"/>
</dbReference>
<evidence type="ECO:0000259" key="2">
    <source>
        <dbReference type="Pfam" id="PF06452"/>
    </source>
</evidence>
<dbReference type="PANTHER" id="PTHR35532">
    <property type="entry name" value="SIMILAR TO POLYHYDROXYALKANOATE DEPOLYMERASE"/>
    <property type="match status" value="1"/>
</dbReference>
<accession>A0A2X2JDE7</accession>
<dbReference type="SUPFAM" id="SSF49344">
    <property type="entry name" value="CBD9-like"/>
    <property type="match status" value="1"/>
</dbReference>
<evidence type="ECO:0000313" key="6">
    <source>
        <dbReference type="Proteomes" id="UP000432350"/>
    </source>
</evidence>
<dbReference type="EMBL" id="CABWMV010000007">
    <property type="protein sequence ID" value="VXC58177.1"/>
    <property type="molecule type" value="Genomic_DNA"/>
</dbReference>
<reference evidence="4 6" key="2">
    <citation type="submission" date="2019-10" db="EMBL/GenBank/DDBJ databases">
        <authorList>
            <person name="Karimi E."/>
        </authorList>
    </citation>
    <scope>NUCLEOTIDE SEQUENCE [LARGE SCALE GENOMIC DNA]</scope>
    <source>
        <strain evidence="4">Sphingobacterium sp. 8BC</strain>
    </source>
</reference>
<sequence length="361" mass="42803">MRIIAFILAFISYPTFTFAQRNLNEFLQLQSRPETYYVHPATDAITIDGKDDEASWSKAPWTDSFKDIEGLNKPVPTFKTQVKMLWDKENLYLFAKLQEPHIKGYLRQKDTIIYHDNDFEIFLKPNLFSPEYIEIEINALNTVMDLLMTKPYRFGGRANLNWDTKDIETAVYHAGSINNPQDKDEFWTVEMKIPVKSLKYFGEGNQIKVNETWKINFSRVQWHYDNTETTYSKRKDNTGKTLAEENWVWSPIGLVNMHYPERWGHIKFVDDANHQPIDQQFLALEKVTWNIFYLQQIYRNDKKRYATSIQELSKLYPEIINEQKNYEIVFSNSINFYRIEIKSKAQPTLKTTIDSQGNIYF</sequence>
<feature type="chain" id="PRO_5035056200" evidence="1">
    <location>
        <begin position="20"/>
        <end position="361"/>
    </location>
</feature>
<keyword evidence="1" id="KW-0732">Signal</keyword>
<evidence type="ECO:0000313" key="5">
    <source>
        <dbReference type="Proteomes" id="UP000251241"/>
    </source>
</evidence>
<feature type="domain" description="Carbohydrate-binding" evidence="2">
    <location>
        <begin position="47"/>
        <end position="205"/>
    </location>
</feature>
<proteinExistence type="predicted"/>
<dbReference type="AlphaFoldDB" id="A0A2X2JDE7"/>
<dbReference type="RefSeq" id="WP_070563028.1">
    <property type="nucleotide sequence ID" value="NZ_CP068086.1"/>
</dbReference>
<evidence type="ECO:0000313" key="3">
    <source>
        <dbReference type="EMBL" id="SPZ91744.1"/>
    </source>
</evidence>
<organism evidence="3 5">
    <name type="scientific">Sphingobacterium multivorum</name>
    <dbReference type="NCBI Taxonomy" id="28454"/>
    <lineage>
        <taxon>Bacteria</taxon>
        <taxon>Pseudomonadati</taxon>
        <taxon>Bacteroidota</taxon>
        <taxon>Sphingobacteriia</taxon>
        <taxon>Sphingobacteriales</taxon>
        <taxon>Sphingobacteriaceae</taxon>
        <taxon>Sphingobacterium</taxon>
    </lineage>
</organism>
<evidence type="ECO:0000313" key="4">
    <source>
        <dbReference type="EMBL" id="VXC58177.1"/>
    </source>
</evidence>
<accession>A0A653ZSM8</accession>
<protein>
    <submittedName>
        <fullName evidence="3">Domain of uncharacterized function (DUF1083)</fullName>
    </submittedName>
</protein>
<dbReference type="Proteomes" id="UP000432350">
    <property type="component" value="Unassembled WGS sequence"/>
</dbReference>
<dbReference type="PANTHER" id="PTHR35532:SF5">
    <property type="entry name" value="CARBOHYDRATE-BINDING DOMAIN-CONTAINING PROTEIN"/>
    <property type="match status" value="1"/>
</dbReference>
<evidence type="ECO:0000256" key="1">
    <source>
        <dbReference type="SAM" id="SignalP"/>
    </source>
</evidence>
<dbReference type="Gene3D" id="2.60.40.1190">
    <property type="match status" value="1"/>
</dbReference>
<dbReference type="CDD" id="cd09620">
    <property type="entry name" value="CBM9_like_3"/>
    <property type="match status" value="1"/>
</dbReference>
<dbReference type="GO" id="GO:0030246">
    <property type="term" value="F:carbohydrate binding"/>
    <property type="evidence" value="ECO:0007669"/>
    <property type="project" value="InterPro"/>
</dbReference>
<dbReference type="InterPro" id="IPR010502">
    <property type="entry name" value="Carb-bd_dom_fam9"/>
</dbReference>
<dbReference type="EMBL" id="UAUU01000011">
    <property type="protein sequence ID" value="SPZ91744.1"/>
    <property type="molecule type" value="Genomic_DNA"/>
</dbReference>